<keyword evidence="2" id="KW-1185">Reference proteome</keyword>
<dbReference type="Proteomes" id="UP000245444">
    <property type="component" value="Chromosome"/>
</dbReference>
<dbReference type="AlphaFoldDB" id="A0A2U8WM00"/>
<gene>
    <name evidence="1" type="ORF">DK419_13230</name>
</gene>
<dbReference type="KEGG" id="mtea:DK419_13230"/>
<proteinExistence type="predicted"/>
<protein>
    <submittedName>
        <fullName evidence="1">Uncharacterized protein</fullName>
    </submittedName>
</protein>
<dbReference type="EMBL" id="CP029553">
    <property type="protein sequence ID" value="AWN47159.1"/>
    <property type="molecule type" value="Genomic_DNA"/>
</dbReference>
<dbReference type="RefSeq" id="WP_109959490.1">
    <property type="nucleotide sequence ID" value="NZ_CP029553.1"/>
</dbReference>
<reference evidence="1 2" key="1">
    <citation type="submission" date="2018-05" db="EMBL/GenBank/DDBJ databases">
        <title>Complete Genome Sequence of Methylobacterium sp. 17Sr1-28.</title>
        <authorList>
            <person name="Srinivasan S."/>
        </authorList>
    </citation>
    <scope>NUCLEOTIDE SEQUENCE [LARGE SCALE GENOMIC DNA]</scope>
    <source>
        <strain evidence="1 2">17Sr1-28</strain>
    </source>
</reference>
<evidence type="ECO:0000313" key="2">
    <source>
        <dbReference type="Proteomes" id="UP000245444"/>
    </source>
</evidence>
<dbReference type="OrthoDB" id="8000781at2"/>
<name>A0A2U8WM00_9HYPH</name>
<organism evidence="1 2">
    <name type="scientific">Methylobacterium terrae</name>
    <dbReference type="NCBI Taxonomy" id="2202827"/>
    <lineage>
        <taxon>Bacteria</taxon>
        <taxon>Pseudomonadati</taxon>
        <taxon>Pseudomonadota</taxon>
        <taxon>Alphaproteobacteria</taxon>
        <taxon>Hyphomicrobiales</taxon>
        <taxon>Methylobacteriaceae</taxon>
        <taxon>Methylobacterium</taxon>
    </lineage>
</organism>
<accession>A0A2U8WM00</accession>
<sequence length="90" mass="10004">MTAPIAPADRYGPWADNLSPAERRARLRCLRGLVHVLCGPRGQDLAELLDRAEFDGGALRESVDALARLEPVDRRRVLATYARLHISKSI</sequence>
<evidence type="ECO:0000313" key="1">
    <source>
        <dbReference type="EMBL" id="AWN47159.1"/>
    </source>
</evidence>